<protein>
    <submittedName>
        <fullName evidence="1">Uncharacterized protein</fullName>
    </submittedName>
</protein>
<dbReference type="Proteomes" id="UP001153709">
    <property type="component" value="Chromosome 7"/>
</dbReference>
<keyword evidence="2" id="KW-1185">Reference proteome</keyword>
<dbReference type="AlphaFoldDB" id="A0A9N9XG99"/>
<evidence type="ECO:0000313" key="2">
    <source>
        <dbReference type="Proteomes" id="UP001153709"/>
    </source>
</evidence>
<accession>A0A9N9XG99</accession>
<dbReference type="EMBL" id="OU898282">
    <property type="protein sequence ID" value="CAG9838578.1"/>
    <property type="molecule type" value="Genomic_DNA"/>
</dbReference>
<dbReference type="OrthoDB" id="6783874at2759"/>
<organism evidence="1 2">
    <name type="scientific">Diabrotica balteata</name>
    <name type="common">Banded cucumber beetle</name>
    <dbReference type="NCBI Taxonomy" id="107213"/>
    <lineage>
        <taxon>Eukaryota</taxon>
        <taxon>Metazoa</taxon>
        <taxon>Ecdysozoa</taxon>
        <taxon>Arthropoda</taxon>
        <taxon>Hexapoda</taxon>
        <taxon>Insecta</taxon>
        <taxon>Pterygota</taxon>
        <taxon>Neoptera</taxon>
        <taxon>Endopterygota</taxon>
        <taxon>Coleoptera</taxon>
        <taxon>Polyphaga</taxon>
        <taxon>Cucujiformia</taxon>
        <taxon>Chrysomeloidea</taxon>
        <taxon>Chrysomelidae</taxon>
        <taxon>Galerucinae</taxon>
        <taxon>Diabroticina</taxon>
        <taxon>Diabroticites</taxon>
        <taxon>Diabrotica</taxon>
    </lineage>
</organism>
<gene>
    <name evidence="1" type="ORF">DIABBA_LOCUS11447</name>
</gene>
<evidence type="ECO:0000313" key="1">
    <source>
        <dbReference type="EMBL" id="CAG9838578.1"/>
    </source>
</evidence>
<reference evidence="1" key="1">
    <citation type="submission" date="2022-01" db="EMBL/GenBank/DDBJ databases">
        <authorList>
            <person name="King R."/>
        </authorList>
    </citation>
    <scope>NUCLEOTIDE SEQUENCE</scope>
</reference>
<proteinExistence type="predicted"/>
<sequence length="41" mass="4981">MRGHKYALLQIIIQGKIEGKLNPGRRRMSWLRNLREWFVSK</sequence>
<name>A0A9N9XG99_DIABA</name>